<dbReference type="EMBL" id="MN740878">
    <property type="protein sequence ID" value="QHU16243.1"/>
    <property type="molecule type" value="Genomic_DNA"/>
</dbReference>
<reference evidence="1" key="1">
    <citation type="journal article" date="2020" name="Nature">
        <title>Giant virus diversity and host interactions through global metagenomics.</title>
        <authorList>
            <person name="Schulz F."/>
            <person name="Roux S."/>
            <person name="Paez-Espino D."/>
            <person name="Jungbluth S."/>
            <person name="Walsh D.A."/>
            <person name="Denef V.J."/>
            <person name="McMahon K.D."/>
            <person name="Konstantinidis K.T."/>
            <person name="Eloe-Fadrosh E.A."/>
            <person name="Kyrpides N.C."/>
            <person name="Woyke T."/>
        </authorList>
    </citation>
    <scope>NUCLEOTIDE SEQUENCE</scope>
    <source>
        <strain evidence="1">GVMAG-S-3300011013-78</strain>
    </source>
</reference>
<dbReference type="AlphaFoldDB" id="A0A6C0KFX6"/>
<accession>A0A6C0KFX6</accession>
<evidence type="ECO:0000313" key="1">
    <source>
        <dbReference type="EMBL" id="QHU16243.1"/>
    </source>
</evidence>
<name>A0A6C0KFX6_9ZZZZ</name>
<proteinExistence type="predicted"/>
<organism evidence="1">
    <name type="scientific">viral metagenome</name>
    <dbReference type="NCBI Taxonomy" id="1070528"/>
    <lineage>
        <taxon>unclassified sequences</taxon>
        <taxon>metagenomes</taxon>
        <taxon>organismal metagenomes</taxon>
    </lineage>
</organism>
<sequence length="37" mass="4344">MDWVGLGWIGLDWIGLGEKDKFFNMNKLNNIIICYLI</sequence>
<protein>
    <submittedName>
        <fullName evidence="1">Uncharacterized protein</fullName>
    </submittedName>
</protein>